<name>A0A0W0X1Z1_9GAMM</name>
<keyword evidence="9" id="KW-1185">Reference proteome</keyword>
<dbReference type="Pfam" id="PF14487">
    <property type="entry name" value="DarT"/>
    <property type="match status" value="1"/>
</dbReference>
<evidence type="ECO:0000313" key="9">
    <source>
        <dbReference type="Proteomes" id="UP000054725"/>
    </source>
</evidence>
<sequence>MQKIYTSLNPEKALIWRITHISNLTWILENGLHAANSPIQACYKPIGNLEVINRRNNRKVPLSPYGVLSDYIPFYFTPFSPMMLNILTGRGVAQHQKNDLVIFVASLRTIEKLGIKFLFTDRHAYFELANYFNDLEDLAKLDWKLWQHRDFQRDPDAPEKMDRYQAEALIHRYLPIENIEGIVCYTNELELQIKELVNERGLSLKVIARPTWYFE</sequence>
<feature type="active site" description="Proton acceptor" evidence="6">
    <location>
        <position position="55"/>
    </location>
</feature>
<dbReference type="PATRIC" id="fig|45070.6.peg.525"/>
<proteinExistence type="inferred from homology"/>
<reference evidence="8 9" key="1">
    <citation type="submission" date="2015-11" db="EMBL/GenBank/DDBJ databases">
        <title>Genomic analysis of 38 Legionella species identifies large and diverse effector repertoires.</title>
        <authorList>
            <person name="Burstein D."/>
            <person name="Amaro F."/>
            <person name="Zusman T."/>
            <person name="Lifshitz Z."/>
            <person name="Cohen O."/>
            <person name="Gilbert J.A."/>
            <person name="Pupko T."/>
            <person name="Shuman H.A."/>
            <person name="Segal G."/>
        </authorList>
    </citation>
    <scope>NUCLEOTIDE SEQUENCE [LARGE SCALE GENOMIC DNA]</scope>
    <source>
        <strain evidence="8 9">ATCC 49506</strain>
    </source>
</reference>
<feature type="binding site" evidence="6">
    <location>
        <begin position="17"/>
        <end position="19"/>
    </location>
    <ligand>
        <name>NAD(+)</name>
        <dbReference type="ChEBI" id="CHEBI:57540"/>
    </ligand>
</feature>
<evidence type="ECO:0000259" key="7">
    <source>
        <dbReference type="PROSITE" id="PS52018"/>
    </source>
</evidence>
<evidence type="ECO:0000256" key="6">
    <source>
        <dbReference type="PROSITE-ProRule" id="PRU01362"/>
    </source>
</evidence>
<dbReference type="EMBL" id="LNYO01000006">
    <property type="protein sequence ID" value="KTD38583.1"/>
    <property type="molecule type" value="Genomic_DNA"/>
</dbReference>
<evidence type="ECO:0000256" key="3">
    <source>
        <dbReference type="ARBA" id="ARBA00022679"/>
    </source>
</evidence>
<comment type="catalytic activity">
    <reaction evidence="6">
        <text>a thymidine in DNA + NAD(+) = an N-(ADP-alpha-D-ribosyl)-thymidine in DNA + nicotinamide + H(+)</text>
        <dbReference type="Rhea" id="RHEA:71651"/>
        <dbReference type="Rhea" id="RHEA-COMP:13556"/>
        <dbReference type="Rhea" id="RHEA-COMP:18051"/>
        <dbReference type="ChEBI" id="CHEBI:15378"/>
        <dbReference type="ChEBI" id="CHEBI:17154"/>
        <dbReference type="ChEBI" id="CHEBI:57540"/>
        <dbReference type="ChEBI" id="CHEBI:137386"/>
        <dbReference type="ChEBI" id="CHEBI:191199"/>
    </reaction>
</comment>
<dbReference type="GO" id="GO:0016757">
    <property type="term" value="F:glycosyltransferase activity"/>
    <property type="evidence" value="ECO:0007669"/>
    <property type="project" value="UniProtKB-UniRule"/>
</dbReference>
<keyword evidence="3 6" id="KW-0808">Transferase</keyword>
<feature type="binding site" evidence="6">
    <location>
        <position position="55"/>
    </location>
    <ligand>
        <name>NAD(+)</name>
        <dbReference type="ChEBI" id="CHEBI:57540"/>
    </ligand>
</feature>
<dbReference type="OrthoDB" id="9813972at2"/>
<dbReference type="PROSITE" id="PS52018">
    <property type="entry name" value="DART"/>
    <property type="match status" value="1"/>
</dbReference>
<accession>A0A0W0X1Z1</accession>
<dbReference type="AlphaFoldDB" id="A0A0W0X1Z1"/>
<dbReference type="Proteomes" id="UP000054725">
    <property type="component" value="Unassembled WGS sequence"/>
</dbReference>
<dbReference type="RefSeq" id="WP_133134958.1">
    <property type="nucleotide sequence ID" value="NZ_CAAAIF010000024.1"/>
</dbReference>
<evidence type="ECO:0000256" key="2">
    <source>
        <dbReference type="ARBA" id="ARBA00022676"/>
    </source>
</evidence>
<dbReference type="GO" id="GO:0016779">
    <property type="term" value="F:nucleotidyltransferase activity"/>
    <property type="evidence" value="ECO:0007669"/>
    <property type="project" value="UniProtKB-UniRule"/>
</dbReference>
<dbReference type="InterPro" id="IPR029494">
    <property type="entry name" value="DarT"/>
</dbReference>
<evidence type="ECO:0000256" key="5">
    <source>
        <dbReference type="ARBA" id="ARBA00023125"/>
    </source>
</evidence>
<comment type="caution">
    <text evidence="8">The sequence shown here is derived from an EMBL/GenBank/DDBJ whole genome shotgun (WGS) entry which is preliminary data.</text>
</comment>
<protein>
    <recommendedName>
        <fullName evidence="7">DarT domain-containing protein</fullName>
    </recommendedName>
</protein>
<keyword evidence="2 6" id="KW-0328">Glycosyltransferase</keyword>
<organism evidence="8 9">
    <name type="scientific">Legionella nautarum</name>
    <dbReference type="NCBI Taxonomy" id="45070"/>
    <lineage>
        <taxon>Bacteria</taxon>
        <taxon>Pseudomonadati</taxon>
        <taxon>Pseudomonadota</taxon>
        <taxon>Gammaproteobacteria</taxon>
        <taxon>Legionellales</taxon>
        <taxon>Legionellaceae</taxon>
        <taxon>Legionella</taxon>
    </lineage>
</organism>
<comment type="caution">
    <text evidence="6">Lacks conserved residue(s) required for the propagation of feature annotation.</text>
</comment>
<feature type="active site" evidence="6">
    <location>
        <position position="167"/>
    </location>
</feature>
<comment type="similarity">
    <text evidence="6">Belongs to the DarT ADP-ribosyltransferase family.</text>
</comment>
<evidence type="ECO:0000256" key="4">
    <source>
        <dbReference type="ARBA" id="ARBA00022695"/>
    </source>
</evidence>
<keyword evidence="5 6" id="KW-0238">DNA-binding</keyword>
<dbReference type="GO" id="GO:0003677">
    <property type="term" value="F:DNA binding"/>
    <property type="evidence" value="ECO:0007669"/>
    <property type="project" value="UniProtKB-UniRule"/>
</dbReference>
<gene>
    <name evidence="8" type="ORF">Lnau_0498</name>
</gene>
<keyword evidence="1 6" id="KW-1277">Toxin-antitoxin system</keyword>
<dbReference type="STRING" id="45070.Lnau_0498"/>
<evidence type="ECO:0000313" key="8">
    <source>
        <dbReference type="EMBL" id="KTD38583.1"/>
    </source>
</evidence>
<evidence type="ECO:0000256" key="1">
    <source>
        <dbReference type="ARBA" id="ARBA00022649"/>
    </source>
</evidence>
<feature type="domain" description="DarT" evidence="7">
    <location>
        <begin position="13"/>
        <end position="214"/>
    </location>
</feature>
<keyword evidence="4 6" id="KW-0548">Nucleotidyltransferase</keyword>